<name>A0A1I7X4S3_HETBA</name>
<sequence>MKKRISQIREIIMRTQVDHKTRKAFSNMVSTIRRSGRRSAGSDPFRRHEAFANSAYSLPNSSGGYLSNNFHPNALLSRGLCPRALMSRGLCISAQLPHLFREKCGVFLDSSEAYFGWKLLLRYPPDEFGKEYAEFANASWRLNGSDPALLLPLPMIYTTRPS</sequence>
<evidence type="ECO:0000313" key="2">
    <source>
        <dbReference type="WBParaSite" id="Hba_12420"/>
    </source>
</evidence>
<dbReference type="AlphaFoldDB" id="A0A1I7X4S3"/>
<dbReference type="WBParaSite" id="Hba_12420">
    <property type="protein sequence ID" value="Hba_12420"/>
    <property type="gene ID" value="Hba_12420"/>
</dbReference>
<organism evidence="1 2">
    <name type="scientific">Heterorhabditis bacteriophora</name>
    <name type="common">Entomopathogenic nematode worm</name>
    <dbReference type="NCBI Taxonomy" id="37862"/>
    <lineage>
        <taxon>Eukaryota</taxon>
        <taxon>Metazoa</taxon>
        <taxon>Ecdysozoa</taxon>
        <taxon>Nematoda</taxon>
        <taxon>Chromadorea</taxon>
        <taxon>Rhabditida</taxon>
        <taxon>Rhabditina</taxon>
        <taxon>Rhabditomorpha</taxon>
        <taxon>Strongyloidea</taxon>
        <taxon>Heterorhabditidae</taxon>
        <taxon>Heterorhabditis</taxon>
    </lineage>
</organism>
<dbReference type="Proteomes" id="UP000095283">
    <property type="component" value="Unplaced"/>
</dbReference>
<evidence type="ECO:0000313" key="1">
    <source>
        <dbReference type="Proteomes" id="UP000095283"/>
    </source>
</evidence>
<proteinExistence type="predicted"/>
<keyword evidence="1" id="KW-1185">Reference proteome</keyword>
<protein>
    <submittedName>
        <fullName evidence="2">Uncharacterized protein</fullName>
    </submittedName>
</protein>
<reference evidence="2" key="1">
    <citation type="submission" date="2016-11" db="UniProtKB">
        <authorList>
            <consortium name="WormBaseParasite"/>
        </authorList>
    </citation>
    <scope>IDENTIFICATION</scope>
</reference>
<accession>A0A1I7X4S3</accession>